<evidence type="ECO:0000313" key="5">
    <source>
        <dbReference type="Proteomes" id="UP000730482"/>
    </source>
</evidence>
<keyword evidence="1" id="KW-0378">Hydrolase</keyword>
<feature type="transmembrane region" description="Helical" evidence="2">
    <location>
        <begin position="87"/>
        <end position="105"/>
    </location>
</feature>
<evidence type="ECO:0000256" key="2">
    <source>
        <dbReference type="SAM" id="Phobius"/>
    </source>
</evidence>
<evidence type="ECO:0000259" key="3">
    <source>
        <dbReference type="SMART" id="SM00331"/>
    </source>
</evidence>
<dbReference type="Gene3D" id="3.60.40.10">
    <property type="entry name" value="PPM-type phosphatase domain"/>
    <property type="match status" value="1"/>
</dbReference>
<accession>A0ABS5KP51</accession>
<protein>
    <submittedName>
        <fullName evidence="4">Serine/threonine-protein phosphatase</fullName>
    </submittedName>
</protein>
<dbReference type="Proteomes" id="UP000730482">
    <property type="component" value="Unassembled WGS sequence"/>
</dbReference>
<reference evidence="4 5" key="1">
    <citation type="submission" date="2020-02" db="EMBL/GenBank/DDBJ databases">
        <title>Acidophilic actinobacteria isolated from forest soil.</title>
        <authorList>
            <person name="Golinska P."/>
        </authorList>
    </citation>
    <scope>NUCLEOTIDE SEQUENCE [LARGE SCALE GENOMIC DNA]</scope>
    <source>
        <strain evidence="4 5">NL8</strain>
    </source>
</reference>
<dbReference type="InterPro" id="IPR052016">
    <property type="entry name" value="Bact_Sigma-Reg"/>
</dbReference>
<gene>
    <name evidence="4" type="ORF">KGQ19_13245</name>
</gene>
<proteinExistence type="predicted"/>
<feature type="domain" description="PPM-type phosphatase" evidence="3">
    <location>
        <begin position="136"/>
        <end position="390"/>
    </location>
</feature>
<comment type="caution">
    <text evidence="4">The sequence shown here is derived from an EMBL/GenBank/DDBJ whole genome shotgun (WGS) entry which is preliminary data.</text>
</comment>
<feature type="transmembrane region" description="Helical" evidence="2">
    <location>
        <begin position="59"/>
        <end position="75"/>
    </location>
</feature>
<sequence>MGTRRPADNGRALLLLLLPGIWVAVVLVLQVLLPARIQLAPLLAAAPAIACAGTGRRQCVAMAGLCAFVALLPWGPQARSGGEVLRLGTFGAILVVVAASYVVSVRRQRMLGELSQVRAVAEVAQRVLLRPPRPAVGDVLVAARSASASAGASVGGDFYDIVDTPYGVRAIIGDVRGSGLGAVEVAAVLLGSFREAAYDEPDLRDLVRRLEVSLRRFLGDADAAAAHVPLADGARLWETSNSLAVAPPRTAVDVREEFASVAVVSIRPDGRLEHVSCGHAPPLLVRCGAVSTVQGQSVGLPLGLSALAPGADDRARLVVTPFDSGDSLLLYTDGVTDSGGPDVEPLPLAQILEDLADAGPEYVLSAIEGQVTVRARGARARDLAMLLVHRP</sequence>
<name>A0ABS5KP51_9ACTN</name>
<evidence type="ECO:0000313" key="4">
    <source>
        <dbReference type="EMBL" id="MBS2547833.1"/>
    </source>
</evidence>
<evidence type="ECO:0000256" key="1">
    <source>
        <dbReference type="ARBA" id="ARBA00022801"/>
    </source>
</evidence>
<dbReference type="RefSeq" id="WP_212009409.1">
    <property type="nucleotide sequence ID" value="NZ_JAAFYZ010000035.1"/>
</dbReference>
<dbReference type="PANTHER" id="PTHR43156">
    <property type="entry name" value="STAGE II SPORULATION PROTEIN E-RELATED"/>
    <property type="match status" value="1"/>
</dbReference>
<keyword evidence="2" id="KW-0812">Transmembrane</keyword>
<keyword evidence="2" id="KW-0472">Membrane</keyword>
<dbReference type="PANTHER" id="PTHR43156:SF2">
    <property type="entry name" value="STAGE II SPORULATION PROTEIN E"/>
    <property type="match status" value="1"/>
</dbReference>
<dbReference type="EMBL" id="JAAFYZ010000035">
    <property type="protein sequence ID" value="MBS2547833.1"/>
    <property type="molecule type" value="Genomic_DNA"/>
</dbReference>
<dbReference type="InterPro" id="IPR036457">
    <property type="entry name" value="PPM-type-like_dom_sf"/>
</dbReference>
<feature type="transmembrane region" description="Helical" evidence="2">
    <location>
        <begin position="12"/>
        <end position="29"/>
    </location>
</feature>
<keyword evidence="5" id="KW-1185">Reference proteome</keyword>
<keyword evidence="2" id="KW-1133">Transmembrane helix</keyword>
<organism evidence="4 5">
    <name type="scientific">Catenulispora pinistramenti</name>
    <dbReference type="NCBI Taxonomy" id="2705254"/>
    <lineage>
        <taxon>Bacteria</taxon>
        <taxon>Bacillati</taxon>
        <taxon>Actinomycetota</taxon>
        <taxon>Actinomycetes</taxon>
        <taxon>Catenulisporales</taxon>
        <taxon>Catenulisporaceae</taxon>
        <taxon>Catenulispora</taxon>
    </lineage>
</organism>
<dbReference type="SMART" id="SM00331">
    <property type="entry name" value="PP2C_SIG"/>
    <property type="match status" value="1"/>
</dbReference>
<dbReference type="Pfam" id="PF07228">
    <property type="entry name" value="SpoIIE"/>
    <property type="match status" value="1"/>
</dbReference>
<dbReference type="InterPro" id="IPR001932">
    <property type="entry name" value="PPM-type_phosphatase-like_dom"/>
</dbReference>